<keyword evidence="1" id="KW-0812">Transmembrane</keyword>
<dbReference type="GeneID" id="25472670"/>
<gene>
    <name evidence="2" type="ORF">ENH_00025000</name>
</gene>
<evidence type="ECO:0000313" key="2">
    <source>
        <dbReference type="EMBL" id="CDJ62764.1"/>
    </source>
</evidence>
<evidence type="ECO:0000256" key="1">
    <source>
        <dbReference type="SAM" id="Phobius"/>
    </source>
</evidence>
<reference evidence="2" key="1">
    <citation type="submission" date="2013-10" db="EMBL/GenBank/DDBJ databases">
        <title>Genomic analysis of the causative agents of coccidiosis in chickens.</title>
        <authorList>
            <person name="Reid A.J."/>
            <person name="Blake D."/>
            <person name="Billington K."/>
            <person name="Browne H."/>
            <person name="Dunn M."/>
            <person name="Hung S."/>
            <person name="Kawahara F."/>
            <person name="Miranda-Saavedra D."/>
            <person name="Mourier T."/>
            <person name="Nagra H."/>
            <person name="Otto T.D."/>
            <person name="Rawlings N."/>
            <person name="Sanchez A."/>
            <person name="Sanders M."/>
            <person name="Subramaniam C."/>
            <person name="Tay Y."/>
            <person name="Dear P."/>
            <person name="Doerig C."/>
            <person name="Gruber A."/>
            <person name="Parkinson J."/>
            <person name="Shirley M."/>
            <person name="Wan K.L."/>
            <person name="Berriman M."/>
            <person name="Tomley F."/>
            <person name="Pain A."/>
        </authorList>
    </citation>
    <scope>NUCLEOTIDE SEQUENCE [LARGE SCALE GENOMIC DNA]</scope>
    <source>
        <strain evidence="2">Houghton</strain>
    </source>
</reference>
<dbReference type="AlphaFoldDB" id="U6MJX9"/>
<dbReference type="EMBL" id="HG722585">
    <property type="protein sequence ID" value="CDJ62764.1"/>
    <property type="molecule type" value="Genomic_DNA"/>
</dbReference>
<name>U6MJX9_9EIME</name>
<feature type="transmembrane region" description="Helical" evidence="1">
    <location>
        <begin position="69"/>
        <end position="86"/>
    </location>
</feature>
<dbReference type="OrthoDB" id="354771at2759"/>
<accession>U6MJX9</accession>
<dbReference type="Proteomes" id="UP000030754">
    <property type="component" value="Unassembled WGS sequence"/>
</dbReference>
<keyword evidence="3" id="KW-1185">Reference proteome</keyword>
<keyword evidence="1" id="KW-1133">Transmembrane helix</keyword>
<evidence type="ECO:0000313" key="3">
    <source>
        <dbReference type="Proteomes" id="UP000030754"/>
    </source>
</evidence>
<dbReference type="RefSeq" id="XP_013440126.1">
    <property type="nucleotide sequence ID" value="XM_013584672.1"/>
</dbReference>
<dbReference type="VEuPathDB" id="ToxoDB:ENH_00025000"/>
<keyword evidence="1" id="KW-0472">Membrane</keyword>
<feature type="transmembrane region" description="Helical" evidence="1">
    <location>
        <begin position="98"/>
        <end position="116"/>
    </location>
</feature>
<reference evidence="2" key="2">
    <citation type="submission" date="2013-10" db="EMBL/GenBank/DDBJ databases">
        <authorList>
            <person name="Aslett M."/>
        </authorList>
    </citation>
    <scope>NUCLEOTIDE SEQUENCE [LARGE SCALE GENOMIC DNA]</scope>
    <source>
        <strain evidence="2">Houghton</strain>
    </source>
</reference>
<protein>
    <submittedName>
        <fullName evidence="2">Uncharacterized protein</fullName>
    </submittedName>
</protein>
<organism evidence="2 3">
    <name type="scientific">Eimeria necatrix</name>
    <dbReference type="NCBI Taxonomy" id="51315"/>
    <lineage>
        <taxon>Eukaryota</taxon>
        <taxon>Sar</taxon>
        <taxon>Alveolata</taxon>
        <taxon>Apicomplexa</taxon>
        <taxon>Conoidasida</taxon>
        <taxon>Coccidia</taxon>
        <taxon>Eucoccidiorida</taxon>
        <taxon>Eimeriorina</taxon>
        <taxon>Eimeriidae</taxon>
        <taxon>Eimeria</taxon>
    </lineage>
</organism>
<sequence length="118" mass="14180">MARLPEGAPPPGLLATIARLQHLKRRGITVNANIDTSLDFKNPYLLEVSFEFSFNLISFILSIQFHVTFVYFISFILFNFIFSFFPFPKCSTWGWRELFFFVFYFHYFPFYLFFFFTI</sequence>
<proteinExistence type="predicted"/>